<comment type="caution">
    <text evidence="2">The sequence shown here is derived from an EMBL/GenBank/DDBJ whole genome shotgun (WGS) entry which is preliminary data.</text>
</comment>
<dbReference type="Pfam" id="PF26314">
    <property type="entry name" value="MptA_B_family"/>
    <property type="match status" value="1"/>
</dbReference>
<feature type="transmembrane region" description="Helical" evidence="1">
    <location>
        <begin position="5"/>
        <end position="22"/>
    </location>
</feature>
<feature type="transmembrane region" description="Helical" evidence="1">
    <location>
        <begin position="365"/>
        <end position="383"/>
    </location>
</feature>
<feature type="transmembrane region" description="Helical" evidence="1">
    <location>
        <begin position="191"/>
        <end position="216"/>
    </location>
</feature>
<dbReference type="EMBL" id="DSVI01000007">
    <property type="protein sequence ID" value="HGT47484.1"/>
    <property type="molecule type" value="Genomic_DNA"/>
</dbReference>
<keyword evidence="1" id="KW-0472">Membrane</keyword>
<feature type="transmembrane region" description="Helical" evidence="1">
    <location>
        <begin position="254"/>
        <end position="272"/>
    </location>
</feature>
<feature type="transmembrane region" description="Helical" evidence="1">
    <location>
        <begin position="137"/>
        <end position="170"/>
    </location>
</feature>
<dbReference type="AlphaFoldDB" id="A0A832G0X4"/>
<protein>
    <submittedName>
        <fullName evidence="2">Uncharacterized protein</fullName>
    </submittedName>
</protein>
<feature type="transmembrane region" description="Helical" evidence="1">
    <location>
        <begin position="28"/>
        <end position="48"/>
    </location>
</feature>
<feature type="transmembrane region" description="Helical" evidence="1">
    <location>
        <begin position="338"/>
        <end position="359"/>
    </location>
</feature>
<feature type="transmembrane region" description="Helical" evidence="1">
    <location>
        <begin position="395"/>
        <end position="412"/>
    </location>
</feature>
<name>A0A832G0X4_9BACT</name>
<reference evidence="2" key="1">
    <citation type="journal article" date="2020" name="mSystems">
        <title>Genome- and Community-Level Interaction Insights into Carbon Utilization and Element Cycling Functions of Hydrothermarchaeota in Hydrothermal Sediment.</title>
        <authorList>
            <person name="Zhou Z."/>
            <person name="Liu Y."/>
            <person name="Xu W."/>
            <person name="Pan J."/>
            <person name="Luo Z.H."/>
            <person name="Li M."/>
        </authorList>
    </citation>
    <scope>NUCLEOTIDE SEQUENCE [LARGE SCALE GENOMIC DNA]</scope>
    <source>
        <strain evidence="2">SpSt-500</strain>
    </source>
</reference>
<accession>A0A832G0X4</accession>
<feature type="transmembrane region" description="Helical" evidence="1">
    <location>
        <begin position="307"/>
        <end position="326"/>
    </location>
</feature>
<keyword evidence="1" id="KW-0812">Transmembrane</keyword>
<sequence length="432" mass="50415">MRKLILQFLIAINLIAYISFYIKVSEPIVHFTFVSIFLSILYIIIVLIIKKSDIKQNQIISLIAIGIFFRIILFPIGPIASDDVYRYLWDGKVQANGINPYTYAPTDEALKHLHSELLPAKVNFQHLKTIYPPFSQWMFLIAYLIAGESVLGIKLLLLISEFLTIVLIFLSLKNFKINEKYSLIYALSPLPILQFFIDAHLDGFGITLLALFLYFISKNKLLYAYFTLGFSIAAKLITIMIYPFLLKGRSIRNFLSVIIVPIVTVALLYLPYSINGFPFESLFIFAQKWYSNGAIFTLFQKIFSDNFIARLISLSLFFVSFVWLYFSEKSFKEKIYQIFVLFFIFSPVVHPWYLSWVALLTALNFRWSGVVFISTISIANIYAMNYILLNKWEMSNWFLLLEYLPVIVLLLIEEFHRKPFNHELYSHQDQSF</sequence>
<keyword evidence="1" id="KW-1133">Transmembrane helix</keyword>
<proteinExistence type="predicted"/>
<gene>
    <name evidence="2" type="ORF">ENS56_05585</name>
</gene>
<evidence type="ECO:0000313" key="2">
    <source>
        <dbReference type="EMBL" id="HGT47484.1"/>
    </source>
</evidence>
<feature type="transmembrane region" description="Helical" evidence="1">
    <location>
        <begin position="222"/>
        <end position="242"/>
    </location>
</feature>
<organism evidence="2">
    <name type="scientific">Ignavibacterium album</name>
    <dbReference type="NCBI Taxonomy" id="591197"/>
    <lineage>
        <taxon>Bacteria</taxon>
        <taxon>Pseudomonadati</taxon>
        <taxon>Ignavibacteriota</taxon>
        <taxon>Ignavibacteria</taxon>
        <taxon>Ignavibacteriales</taxon>
        <taxon>Ignavibacteriaceae</taxon>
        <taxon>Ignavibacterium</taxon>
    </lineage>
</organism>
<evidence type="ECO:0000256" key="1">
    <source>
        <dbReference type="SAM" id="Phobius"/>
    </source>
</evidence>
<feature type="transmembrane region" description="Helical" evidence="1">
    <location>
        <begin position="60"/>
        <end position="80"/>
    </location>
</feature>